<dbReference type="SMART" id="SM00028">
    <property type="entry name" value="TPR"/>
    <property type="match status" value="1"/>
</dbReference>
<evidence type="ECO:0000313" key="7">
    <source>
        <dbReference type="Proteomes" id="UP000576225"/>
    </source>
</evidence>
<dbReference type="InterPro" id="IPR019734">
    <property type="entry name" value="TPR_rpt"/>
</dbReference>
<reference evidence="4 7" key="2">
    <citation type="submission" date="2020-04" db="EMBL/GenBank/DDBJ databases">
        <authorList>
            <person name="Hitch T.C.A."/>
            <person name="Wylensek D."/>
            <person name="Clavel T."/>
        </authorList>
    </citation>
    <scope>NUCLEOTIDE SEQUENCE [LARGE SCALE GENOMIC DNA]</scope>
    <source>
        <strain evidence="4 7">COR2-253-APC-1A</strain>
    </source>
</reference>
<evidence type="ECO:0000256" key="2">
    <source>
        <dbReference type="SAM" id="Phobius"/>
    </source>
</evidence>
<dbReference type="Gene3D" id="1.25.40.10">
    <property type="entry name" value="Tetratricopeptide repeat domain"/>
    <property type="match status" value="1"/>
</dbReference>
<feature type="transmembrane region" description="Helical" evidence="2">
    <location>
        <begin position="748"/>
        <end position="767"/>
    </location>
</feature>
<dbReference type="RefSeq" id="WP_116883092.1">
    <property type="nucleotide sequence ID" value="NZ_CABMMC010000153.1"/>
</dbReference>
<keyword evidence="2" id="KW-1133">Transmembrane helix</keyword>
<feature type="signal peptide" evidence="3">
    <location>
        <begin position="1"/>
        <end position="21"/>
    </location>
</feature>
<protein>
    <submittedName>
        <fullName evidence="5">SH3 domain-containing protein</fullName>
    </submittedName>
</protein>
<dbReference type="Pfam" id="PF13584">
    <property type="entry name" value="BatD"/>
    <property type="match status" value="1"/>
</dbReference>
<dbReference type="InterPro" id="IPR011990">
    <property type="entry name" value="TPR-like_helical_dom_sf"/>
</dbReference>
<dbReference type="EMBL" id="JABAEW010000004">
    <property type="protein sequence ID" value="NMD85589.1"/>
    <property type="molecule type" value="Genomic_DNA"/>
</dbReference>
<organism evidence="5 6">
    <name type="scientific">Victivallis vadensis</name>
    <dbReference type="NCBI Taxonomy" id="172901"/>
    <lineage>
        <taxon>Bacteria</taxon>
        <taxon>Pseudomonadati</taxon>
        <taxon>Lentisphaerota</taxon>
        <taxon>Lentisphaeria</taxon>
        <taxon>Victivallales</taxon>
        <taxon>Victivallaceae</taxon>
        <taxon>Victivallis</taxon>
    </lineage>
</organism>
<evidence type="ECO:0000313" key="5">
    <source>
        <dbReference type="EMBL" id="PVY44768.1"/>
    </source>
</evidence>
<keyword evidence="2" id="KW-0472">Membrane</keyword>
<reference evidence="5 6" key="1">
    <citation type="submission" date="2018-04" db="EMBL/GenBank/DDBJ databases">
        <title>Genomic Encyclopedia of Type Strains, Phase IV (KMG-IV): sequencing the most valuable type-strain genomes for metagenomic binning, comparative biology and taxonomic classification.</title>
        <authorList>
            <person name="Goeker M."/>
        </authorList>
    </citation>
    <scope>NUCLEOTIDE SEQUENCE [LARGE SCALE GENOMIC DNA]</scope>
    <source>
        <strain evidence="5 6">DSM 14823</strain>
    </source>
</reference>
<feature type="transmembrane region" description="Helical" evidence="2">
    <location>
        <begin position="471"/>
        <end position="488"/>
    </location>
</feature>
<dbReference type="Proteomes" id="UP000576225">
    <property type="component" value="Unassembled WGS sequence"/>
</dbReference>
<feature type="chain" id="PRO_5036323643" evidence="3">
    <location>
        <begin position="22"/>
        <end position="843"/>
    </location>
</feature>
<name>A0A2U1B807_9BACT</name>
<dbReference type="Gene3D" id="2.30.30.40">
    <property type="entry name" value="SH3 Domains"/>
    <property type="match status" value="1"/>
</dbReference>
<feature type="repeat" description="TPR" evidence="1">
    <location>
        <begin position="647"/>
        <end position="680"/>
    </location>
</feature>
<keyword evidence="6" id="KW-1185">Reference proteome</keyword>
<accession>A0A2U1B807</accession>
<evidence type="ECO:0000256" key="1">
    <source>
        <dbReference type="PROSITE-ProRule" id="PRU00339"/>
    </source>
</evidence>
<keyword evidence="3" id="KW-0732">Signal</keyword>
<dbReference type="AlphaFoldDB" id="A0A2U1B807"/>
<sequence>MNRFKLFLISVAAGAALLANAAGLEVNVSVTPKSVAAGELVHYTLTTNLPGLRNLAFPRLENGRWLTNSISQSTRIVNGVGSYSYTIPIQPQREGTLTIPAFEVQIGNQTAQTQPVEIKVLSPGEQPALPESSGESLSMKEALFGRILLPEKRDFYYVGEEIPLTLELFAIPQLRMELMEYPELSGLGNAVFHDYSDENQQNRKFARIRTTRTTLQDRPYHEAIFSTAFRATAPGKLKPEATVTVGIQPPSEQRQRRRPQSIFDDDFFDFFGGGPRKTPYKVVFASPGEIAVRALPPAPAGVLNLGLLGRWELECRFDQASGMVGEPLTLNLTLSGDGSPETLAVPKLTLPGFRVYPGEVKKQSAGITNHITIRYALIPLEPGVRKQQLKFATFDPATGEYAVREFNLEIPVAKSDRPATAAVSSGAALPPEPDAVAEPEVPAPAPVREEIFYQKPGPGVAVQLPLIRNQLWFILLCVIGGPVTGLLLELRHRRRMRAANDPEYLRRRELRDRLPQLLRRLRSVNGSELERVLREEAVPFLAEALKLPHGATAGEVAEHLDDPELRQLFRNTEFASFRPDAAAASFPPGTVEKLCKLLKRVGVFALLGAFFLLQGAEADFNAAFDKGEFKQAVEDYRKQLNPQAPSPALLYNIGSSYYRMNDLPRALYCFEQAHLLAPRDSETLENLNLVNRKLALPEIGRTNSPGALLLWCRDRLRPDQYWAIAAAVFALMCIGLGLRHSFRPSTVLTYEAGAALVLVLAITAAVSQANGPYNPDRGIVNGNSLELRTLPAAASGRIEATVPGGSAATVVERRGDWLRVKVNGRDGWAPAGRINIIFPGGVF</sequence>
<feature type="transmembrane region" description="Helical" evidence="2">
    <location>
        <begin position="721"/>
        <end position="742"/>
    </location>
</feature>
<evidence type="ECO:0000313" key="4">
    <source>
        <dbReference type="EMBL" id="NMD85589.1"/>
    </source>
</evidence>
<dbReference type="EMBL" id="QEKH01000005">
    <property type="protein sequence ID" value="PVY44768.1"/>
    <property type="molecule type" value="Genomic_DNA"/>
</dbReference>
<dbReference type="OrthoDB" id="289608at2"/>
<dbReference type="InterPro" id="IPR025738">
    <property type="entry name" value="BatD"/>
</dbReference>
<gene>
    <name evidence="5" type="ORF">C8D82_10597</name>
    <name evidence="4" type="ORF">HF882_03220</name>
</gene>
<dbReference type="Proteomes" id="UP000245959">
    <property type="component" value="Unassembled WGS sequence"/>
</dbReference>
<dbReference type="GeneID" id="78294415"/>
<keyword evidence="2" id="KW-0812">Transmembrane</keyword>
<evidence type="ECO:0000313" key="6">
    <source>
        <dbReference type="Proteomes" id="UP000245959"/>
    </source>
</evidence>
<dbReference type="PANTHER" id="PTHR40940:SF2">
    <property type="entry name" value="BATD"/>
    <property type="match status" value="1"/>
</dbReference>
<comment type="caution">
    <text evidence="5">The sequence shown here is derived from an EMBL/GenBank/DDBJ whole genome shotgun (WGS) entry which is preliminary data.</text>
</comment>
<keyword evidence="1" id="KW-0802">TPR repeat</keyword>
<evidence type="ECO:0000256" key="3">
    <source>
        <dbReference type="SAM" id="SignalP"/>
    </source>
</evidence>
<dbReference type="SUPFAM" id="SSF48452">
    <property type="entry name" value="TPR-like"/>
    <property type="match status" value="1"/>
</dbReference>
<dbReference type="PANTHER" id="PTHR40940">
    <property type="entry name" value="PROTEIN BATD-RELATED"/>
    <property type="match status" value="1"/>
</dbReference>
<proteinExistence type="predicted"/>
<dbReference type="PROSITE" id="PS50005">
    <property type="entry name" value="TPR"/>
    <property type="match status" value="1"/>
</dbReference>